<proteinExistence type="predicted"/>
<dbReference type="SMART" id="SM00266">
    <property type="entry name" value="CAD"/>
    <property type="match status" value="1"/>
</dbReference>
<evidence type="ECO:0000313" key="4">
    <source>
        <dbReference type="EMBL" id="KAL1273068.1"/>
    </source>
</evidence>
<evidence type="ECO:0000256" key="2">
    <source>
        <dbReference type="PROSITE-ProRule" id="PRU00447"/>
    </source>
</evidence>
<evidence type="ECO:0000259" key="3">
    <source>
        <dbReference type="PROSITE" id="PS51135"/>
    </source>
</evidence>
<dbReference type="PANTHER" id="PTHR12306">
    <property type="entry name" value="CELL DEATH ACTIVATOR CIDE"/>
    <property type="match status" value="1"/>
</dbReference>
<dbReference type="PANTHER" id="PTHR12306:SF9">
    <property type="entry name" value="LIPID TRANSFERASE CIDEC"/>
    <property type="match status" value="1"/>
</dbReference>
<protein>
    <recommendedName>
        <fullName evidence="3">CIDE-N domain-containing protein</fullName>
    </recommendedName>
</protein>
<evidence type="ECO:0000256" key="1">
    <source>
        <dbReference type="ARBA" id="ARBA00022703"/>
    </source>
</evidence>
<feature type="domain" description="CIDE-N" evidence="3">
    <location>
        <begin position="100"/>
        <end position="176"/>
    </location>
</feature>
<dbReference type="Pfam" id="PF02017">
    <property type="entry name" value="CIDE-N"/>
    <property type="match status" value="1"/>
</dbReference>
<dbReference type="Proteomes" id="UP001558613">
    <property type="component" value="Unassembled WGS sequence"/>
</dbReference>
<dbReference type="InterPro" id="IPR003508">
    <property type="entry name" value="CIDE-N_dom"/>
</dbReference>
<keyword evidence="1 2" id="KW-0053">Apoptosis</keyword>
<dbReference type="PROSITE" id="PS51135">
    <property type="entry name" value="CIDE_N"/>
    <property type="match status" value="1"/>
</dbReference>
<organism evidence="4 5">
    <name type="scientific">Cirrhinus molitorella</name>
    <name type="common">mud carp</name>
    <dbReference type="NCBI Taxonomy" id="172907"/>
    <lineage>
        <taxon>Eukaryota</taxon>
        <taxon>Metazoa</taxon>
        <taxon>Chordata</taxon>
        <taxon>Craniata</taxon>
        <taxon>Vertebrata</taxon>
        <taxon>Euteleostomi</taxon>
        <taxon>Actinopterygii</taxon>
        <taxon>Neopterygii</taxon>
        <taxon>Teleostei</taxon>
        <taxon>Ostariophysi</taxon>
        <taxon>Cypriniformes</taxon>
        <taxon>Cyprinidae</taxon>
        <taxon>Labeoninae</taxon>
        <taxon>Labeonini</taxon>
        <taxon>Cirrhinus</taxon>
    </lineage>
</organism>
<accession>A0ABR3N8D8</accession>
<evidence type="ECO:0000313" key="5">
    <source>
        <dbReference type="Proteomes" id="UP001558613"/>
    </source>
</evidence>
<gene>
    <name evidence="4" type="ORF">QQF64_028930</name>
</gene>
<reference evidence="4 5" key="1">
    <citation type="submission" date="2023-09" db="EMBL/GenBank/DDBJ databases">
        <authorList>
            <person name="Wang M."/>
        </authorList>
    </citation>
    <scope>NUCLEOTIDE SEQUENCE [LARGE SCALE GENOMIC DNA]</scope>
    <source>
        <strain evidence="4">GT-2023</strain>
        <tissue evidence="4">Liver</tissue>
    </source>
</reference>
<dbReference type="SUPFAM" id="SSF54277">
    <property type="entry name" value="CAD &amp; PB1 domains"/>
    <property type="match status" value="1"/>
</dbReference>
<sequence>MSVSYGTGACVVVSPEPINAFTAATHPTKYSTAIITGGAVDCKEHKADPKSLLFKVTGATPLITMESAKKSINVFSTSLSKCISACGSMTQQLLPRWPQNSRPFRVINSDRSIKKGIMVDDLRDLRNKVIDIFHMHCVSAFVLDEDGTGVDTDDFFQTLKDNTVLMVLGEGQKWAPQQRNLPGQKKVERHCKENKKRNTVSKHATKNDPGCGWKKPRKDVAKLTFDLYKNHPQDFIGCLNVQATLYGMYSVSYDLQCYKAKRMIREALKWTLFTMQTTGHILVGTSCYIQHLIDEDEKTEAQLISPPCIIKELKH</sequence>
<comment type="caution">
    <text evidence="4">The sequence shown here is derived from an EMBL/GenBank/DDBJ whole genome shotgun (WGS) entry which is preliminary data.</text>
</comment>
<keyword evidence="5" id="KW-1185">Reference proteome</keyword>
<name>A0ABR3N8D8_9TELE</name>
<dbReference type="EMBL" id="JAYMGO010000006">
    <property type="protein sequence ID" value="KAL1273068.1"/>
    <property type="molecule type" value="Genomic_DNA"/>
</dbReference>
<dbReference type="Gene3D" id="3.10.20.10">
    <property type="match status" value="1"/>
</dbReference>